<dbReference type="AlphaFoldDB" id="A0A917F433"/>
<comment type="caution">
    <text evidence="2">The sequence shown here is derived from an EMBL/GenBank/DDBJ whole genome shotgun (WGS) entry which is preliminary data.</text>
</comment>
<dbReference type="InterPro" id="IPR012093">
    <property type="entry name" value="Pirin"/>
</dbReference>
<evidence type="ECO:0000256" key="1">
    <source>
        <dbReference type="SAM" id="MobiDB-lite"/>
    </source>
</evidence>
<dbReference type="PANTHER" id="PTHR43212:SF3">
    <property type="entry name" value="QUERCETIN 2,3-DIOXYGENASE"/>
    <property type="match status" value="1"/>
</dbReference>
<gene>
    <name evidence="2" type="ORF">GCM10011519_23090</name>
</gene>
<dbReference type="EMBL" id="BMKQ01000001">
    <property type="protein sequence ID" value="GGF48460.1"/>
    <property type="molecule type" value="Genomic_DNA"/>
</dbReference>
<evidence type="ECO:0008006" key="4">
    <source>
        <dbReference type="Google" id="ProtNLM"/>
    </source>
</evidence>
<evidence type="ECO:0000313" key="2">
    <source>
        <dbReference type="EMBL" id="GGF48460.1"/>
    </source>
</evidence>
<dbReference type="SUPFAM" id="SSF51182">
    <property type="entry name" value="RmlC-like cupins"/>
    <property type="match status" value="1"/>
</dbReference>
<reference evidence="2" key="2">
    <citation type="submission" date="2020-09" db="EMBL/GenBank/DDBJ databases">
        <authorList>
            <person name="Sun Q."/>
            <person name="Zhou Y."/>
        </authorList>
    </citation>
    <scope>NUCLEOTIDE SEQUENCE</scope>
    <source>
        <strain evidence="2">CGMCC 1.16067</strain>
    </source>
</reference>
<keyword evidence="3" id="KW-1185">Reference proteome</keyword>
<proteinExistence type="predicted"/>
<organism evidence="2 3">
    <name type="scientific">Marmoricola endophyticus</name>
    <dbReference type="NCBI Taxonomy" id="2040280"/>
    <lineage>
        <taxon>Bacteria</taxon>
        <taxon>Bacillati</taxon>
        <taxon>Actinomycetota</taxon>
        <taxon>Actinomycetes</taxon>
        <taxon>Propionibacteriales</taxon>
        <taxon>Nocardioidaceae</taxon>
        <taxon>Marmoricola</taxon>
    </lineage>
</organism>
<evidence type="ECO:0000313" key="3">
    <source>
        <dbReference type="Proteomes" id="UP000649179"/>
    </source>
</evidence>
<dbReference type="PANTHER" id="PTHR43212">
    <property type="entry name" value="QUERCETIN 2,3-DIOXYGENASE"/>
    <property type="match status" value="1"/>
</dbReference>
<dbReference type="Gene3D" id="2.60.120.10">
    <property type="entry name" value="Jelly Rolls"/>
    <property type="match status" value="1"/>
</dbReference>
<dbReference type="Proteomes" id="UP000649179">
    <property type="component" value="Unassembled WGS sequence"/>
</dbReference>
<dbReference type="InterPro" id="IPR014710">
    <property type="entry name" value="RmlC-like_jellyroll"/>
</dbReference>
<protein>
    <recommendedName>
        <fullName evidence="4">Quercetin 2,3-dioxygenase C-terminal cupin domain-containing protein</fullName>
    </recommendedName>
</protein>
<reference evidence="2" key="1">
    <citation type="journal article" date="2014" name="Int. J. Syst. Evol. Microbiol.">
        <title>Complete genome sequence of Corynebacterium casei LMG S-19264T (=DSM 44701T), isolated from a smear-ripened cheese.</title>
        <authorList>
            <consortium name="US DOE Joint Genome Institute (JGI-PGF)"/>
            <person name="Walter F."/>
            <person name="Albersmeier A."/>
            <person name="Kalinowski J."/>
            <person name="Ruckert C."/>
        </authorList>
    </citation>
    <scope>NUCLEOTIDE SEQUENCE</scope>
    <source>
        <strain evidence="2">CGMCC 1.16067</strain>
    </source>
</reference>
<name>A0A917F433_9ACTN</name>
<dbReference type="InterPro" id="IPR011051">
    <property type="entry name" value="RmlC_Cupin_sf"/>
</dbReference>
<sequence>MQRLTAGSGVEHSEISADAEETTRFVQSWLRPSTPGLDPSYERLGGALVAGGEVLRPVDLGPGTAARLHLGQVSPGERTRLPQAPALHVLVVGGTATLTSYGEDAELRDGDAVRMRSVTEASVSVSPDASQAVSLVVWALP</sequence>
<feature type="region of interest" description="Disordered" evidence="1">
    <location>
        <begin position="1"/>
        <end position="22"/>
    </location>
</feature>
<accession>A0A917F433</accession>